<dbReference type="RefSeq" id="XP_003001180.1">
    <property type="nucleotide sequence ID" value="XM_003001134.1"/>
</dbReference>
<dbReference type="GO" id="GO:0000166">
    <property type="term" value="F:nucleotide binding"/>
    <property type="evidence" value="ECO:0007669"/>
    <property type="project" value="UniProtKB-KW"/>
</dbReference>
<gene>
    <name evidence="8" type="ORF">VDBG_08225</name>
</gene>
<dbReference type="InterPro" id="IPR043519">
    <property type="entry name" value="NT_sf"/>
</dbReference>
<evidence type="ECO:0000256" key="4">
    <source>
        <dbReference type="ARBA" id="ARBA00022884"/>
    </source>
</evidence>
<dbReference type="GO" id="GO:0052929">
    <property type="term" value="F:ATP:3'-cytidine-cytidine-tRNA adenylyltransferase activity"/>
    <property type="evidence" value="ECO:0007669"/>
    <property type="project" value="TreeGrafter"/>
</dbReference>
<keyword evidence="3" id="KW-0547">Nucleotide-binding</keyword>
<evidence type="ECO:0000256" key="1">
    <source>
        <dbReference type="ARBA" id="ARBA00007265"/>
    </source>
</evidence>
<organism evidence="9">
    <name type="scientific">Verticillium alfalfae (strain VaMs.102 / ATCC MYA-4576 / FGSC 10136)</name>
    <name type="common">Verticillium wilt of alfalfa</name>
    <name type="synonym">Verticillium albo-atrum</name>
    <dbReference type="NCBI Taxonomy" id="526221"/>
    <lineage>
        <taxon>Eukaryota</taxon>
        <taxon>Fungi</taxon>
        <taxon>Dikarya</taxon>
        <taxon>Ascomycota</taxon>
        <taxon>Pezizomycotina</taxon>
        <taxon>Sordariomycetes</taxon>
        <taxon>Hypocreomycetidae</taxon>
        <taxon>Glomerellales</taxon>
        <taxon>Plectosphaerellaceae</taxon>
        <taxon>Verticillium</taxon>
    </lineage>
</organism>
<dbReference type="FunFam" id="3.30.460.10:FF:000019">
    <property type="entry name" value="tRNA nucleotidyltransferase cca2"/>
    <property type="match status" value="1"/>
</dbReference>
<dbReference type="Pfam" id="PF12627">
    <property type="entry name" value="PolyA_pol_RNAbd"/>
    <property type="match status" value="1"/>
</dbReference>
<dbReference type="AlphaFoldDB" id="C9SUK5"/>
<dbReference type="PANTHER" id="PTHR13734:SF5">
    <property type="entry name" value="CCA TRNA NUCLEOTIDYLTRANSFERASE, MITOCHONDRIAL"/>
    <property type="match status" value="1"/>
</dbReference>
<dbReference type="InterPro" id="IPR032828">
    <property type="entry name" value="PolyA_RNA-bd"/>
</dbReference>
<dbReference type="GO" id="GO:0052927">
    <property type="term" value="F:CC tRNA cytidylyltransferase activity"/>
    <property type="evidence" value="ECO:0007669"/>
    <property type="project" value="TreeGrafter"/>
</dbReference>
<dbReference type="HOGENOM" id="CLU_019592_2_0_1"/>
<dbReference type="SUPFAM" id="SSF81301">
    <property type="entry name" value="Nucleotidyltransferase"/>
    <property type="match status" value="1"/>
</dbReference>
<evidence type="ECO:0000313" key="8">
    <source>
        <dbReference type="EMBL" id="EEY22115.1"/>
    </source>
</evidence>
<dbReference type="EMBL" id="DS985225">
    <property type="protein sequence ID" value="EEY22115.1"/>
    <property type="molecule type" value="Genomic_DNA"/>
</dbReference>
<dbReference type="SUPFAM" id="SSF81891">
    <property type="entry name" value="Poly A polymerase C-terminal region-like"/>
    <property type="match status" value="1"/>
</dbReference>
<dbReference type="KEGG" id="val:VDBG_08225"/>
<feature type="domain" description="Poly A polymerase head" evidence="6">
    <location>
        <begin position="89"/>
        <end position="234"/>
    </location>
</feature>
<dbReference type="GeneID" id="9534579"/>
<dbReference type="InterPro" id="IPR002646">
    <property type="entry name" value="PolA_pol_head_dom"/>
</dbReference>
<keyword evidence="2 5" id="KW-0808">Transferase</keyword>
<dbReference type="Proteomes" id="UP000008698">
    <property type="component" value="Unassembled WGS sequence"/>
</dbReference>
<proteinExistence type="inferred from homology"/>
<evidence type="ECO:0000256" key="2">
    <source>
        <dbReference type="ARBA" id="ARBA00022679"/>
    </source>
</evidence>
<evidence type="ECO:0000256" key="3">
    <source>
        <dbReference type="ARBA" id="ARBA00022741"/>
    </source>
</evidence>
<dbReference type="STRING" id="526221.C9SUK5"/>
<dbReference type="OMA" id="WQKFLDH"/>
<dbReference type="PANTHER" id="PTHR13734">
    <property type="entry name" value="TRNA-NUCLEOTIDYLTRANSFERASE"/>
    <property type="match status" value="1"/>
</dbReference>
<dbReference type="GO" id="GO:0005739">
    <property type="term" value="C:mitochondrion"/>
    <property type="evidence" value="ECO:0007669"/>
    <property type="project" value="UniProtKB-ARBA"/>
</dbReference>
<reference evidence="9" key="1">
    <citation type="journal article" date="2011" name="PLoS Pathog.">
        <title>Comparative genomics yields insights into niche adaptation of plant vascular wilt pathogens.</title>
        <authorList>
            <person name="Klosterman S.J."/>
            <person name="Subbarao K.V."/>
            <person name="Kang S."/>
            <person name="Veronese P."/>
            <person name="Gold S.E."/>
            <person name="Thomma B.P.H.J."/>
            <person name="Chen Z."/>
            <person name="Henrissat B."/>
            <person name="Lee Y.-H."/>
            <person name="Park J."/>
            <person name="Garcia-Pedrajas M.D."/>
            <person name="Barbara D.J."/>
            <person name="Anchieta A."/>
            <person name="de Jonge R."/>
            <person name="Santhanam P."/>
            <person name="Maruthachalam K."/>
            <person name="Atallah Z."/>
            <person name="Amyotte S.G."/>
            <person name="Paz Z."/>
            <person name="Inderbitzin P."/>
            <person name="Hayes R.J."/>
            <person name="Heiman D.I."/>
            <person name="Young S."/>
            <person name="Zeng Q."/>
            <person name="Engels R."/>
            <person name="Galagan J."/>
            <person name="Cuomo C.A."/>
            <person name="Dobinson K.F."/>
            <person name="Ma L.-J."/>
        </authorList>
    </citation>
    <scope>NUCLEOTIDE SEQUENCE [LARGE SCALE GENOMIC DNA]</scope>
    <source>
        <strain evidence="9">VaMs.102 / ATCC MYA-4576 / FGSC 10136</strain>
    </source>
</reference>
<dbReference type="CDD" id="cd05398">
    <property type="entry name" value="NT_ClassII-CCAase"/>
    <property type="match status" value="1"/>
</dbReference>
<keyword evidence="9" id="KW-1185">Reference proteome</keyword>
<dbReference type="GO" id="GO:0003723">
    <property type="term" value="F:RNA binding"/>
    <property type="evidence" value="ECO:0007669"/>
    <property type="project" value="UniProtKB-KW"/>
</dbReference>
<protein>
    <submittedName>
        <fullName evidence="8">tRNA nucleotidyltransferase</fullName>
    </submittedName>
</protein>
<keyword evidence="4 5" id="KW-0694">RNA-binding</keyword>
<evidence type="ECO:0000256" key="5">
    <source>
        <dbReference type="RuleBase" id="RU003953"/>
    </source>
</evidence>
<dbReference type="Gene3D" id="1.10.3090.10">
    <property type="entry name" value="cca-adding enzyme, domain 2"/>
    <property type="match status" value="1"/>
</dbReference>
<dbReference type="GO" id="GO:0001680">
    <property type="term" value="P:tRNA 3'-terminal CCA addition"/>
    <property type="evidence" value="ECO:0007669"/>
    <property type="project" value="TreeGrafter"/>
</dbReference>
<evidence type="ECO:0000313" key="9">
    <source>
        <dbReference type="Proteomes" id="UP000008698"/>
    </source>
</evidence>
<evidence type="ECO:0000259" key="7">
    <source>
        <dbReference type="Pfam" id="PF12627"/>
    </source>
</evidence>
<name>C9SUK5_VERA1</name>
<comment type="similarity">
    <text evidence="1 5">Belongs to the tRNA nucleotidyltransferase/poly(A) polymerase family.</text>
</comment>
<accession>C9SUK5</accession>
<dbReference type="Gene3D" id="3.30.460.10">
    <property type="entry name" value="Beta Polymerase, domain 2"/>
    <property type="match status" value="1"/>
</dbReference>
<evidence type="ECO:0000259" key="6">
    <source>
        <dbReference type="Pfam" id="PF01743"/>
    </source>
</evidence>
<feature type="domain" description="tRNA nucleotidyltransferase/poly(A) polymerase RNA and SrmB- binding" evidence="7">
    <location>
        <begin position="261"/>
        <end position="320"/>
    </location>
</feature>
<dbReference type="Pfam" id="PF01743">
    <property type="entry name" value="PolyA_pol"/>
    <property type="match status" value="1"/>
</dbReference>
<dbReference type="OrthoDB" id="445712at2759"/>
<sequence>MLRPLAQVLPGPQHRQIISSVMKRKLAQSACASRFPPSARLRPNNAMAADASTIQLQLTERERQLRDLLIDVSKFININDQLPEPLILRWAGGWVRDKLLGTTSHDIDVAINVMTGLRFGERLREYCDVPELASRHGIEPDDIGNLHRIAANPEKSKNLETTTVKVFGLDLDFVNLRTETYAEDSRNPAIDFGTAEEDALRRDATVNALFFNLHTERVEDFTGGLADMRDRLIRTPLEPFQTFMDDPLRVLRLVRFASRLGFAIDPAARDVMADPNVLAALRIKISRERVGVELEKMMKGHDPHRALQLIDELGLHHAIYTDTARADIPHPMLSKWHIAYGLLRLLERSKAPGSIHDVLVRTDEDVYHSWMLASLVPYAHLTDPRADALNRGRPSLPLATTVAREGARVPNKLCDVITAAHRNHSEILGLKRDVCAGREIGSQRDTLGMTIRKWESRESHWKLQVLSTILLDAMDHLPDFDINKGGLNTYVRFFLSRKLTLDPVSRECHDLLSGWQTFLDHLTDEGLMDVTSIKRLVDGKCLGKHLGLKPGKWMGAALEVCLAWQLRHPEATDPTGAIEEVRKRKHELRIDGLS</sequence>
<dbReference type="eggNOG" id="KOG2159">
    <property type="taxonomic scope" value="Eukaryota"/>
</dbReference>